<evidence type="ECO:0000313" key="2">
    <source>
        <dbReference type="Proteomes" id="UP000215086"/>
    </source>
</evidence>
<keyword evidence="2" id="KW-1185">Reference proteome</keyword>
<accession>A0A286R9I9</accession>
<sequence>MLVTSAVQRSMINSLCPGTASVPLQRSRGELLLSAAFDVLVECCRSPTYTDGVASLGPTVTPECWPVRFLPQTVTPAIKI</sequence>
<proteinExistence type="predicted"/>
<name>A0A286R9I9_9BACT</name>
<reference evidence="1 2" key="1">
    <citation type="journal article" name="Front. Microbiol.">
        <title>Sugar Metabolism of the First Thermophilic Planctomycete Thermogutta terrifontis: Comparative Genomic and Transcriptomic Approaches.</title>
        <authorList>
            <person name="Elcheninov A.G."/>
            <person name="Menzel P."/>
            <person name="Gudbergsdottir S.R."/>
            <person name="Slesarev A.I."/>
            <person name="Kadnikov V.V."/>
            <person name="Krogh A."/>
            <person name="Bonch-Osmolovskaya E.A."/>
            <person name="Peng X."/>
            <person name="Kublanov I.V."/>
        </authorList>
    </citation>
    <scope>NUCLEOTIDE SEQUENCE [LARGE SCALE GENOMIC DNA]</scope>
    <source>
        <strain evidence="1 2">R1</strain>
    </source>
</reference>
<organism evidence="1 2">
    <name type="scientific">Thermogutta terrifontis</name>
    <dbReference type="NCBI Taxonomy" id="1331910"/>
    <lineage>
        <taxon>Bacteria</taxon>
        <taxon>Pseudomonadati</taxon>
        <taxon>Planctomycetota</taxon>
        <taxon>Planctomycetia</taxon>
        <taxon>Pirellulales</taxon>
        <taxon>Thermoguttaceae</taxon>
        <taxon>Thermogutta</taxon>
    </lineage>
</organism>
<protein>
    <submittedName>
        <fullName evidence="1">Uncharacterized protein</fullName>
    </submittedName>
</protein>
<dbReference type="KEGG" id="ttf:THTE_0018"/>
<evidence type="ECO:0000313" key="1">
    <source>
        <dbReference type="EMBL" id="ASV72620.1"/>
    </source>
</evidence>
<gene>
    <name evidence="1" type="ORF">THTE_0018</name>
</gene>
<dbReference type="AlphaFoldDB" id="A0A286R9I9"/>
<dbReference type="Proteomes" id="UP000215086">
    <property type="component" value="Chromosome"/>
</dbReference>
<dbReference type="EMBL" id="CP018477">
    <property type="protein sequence ID" value="ASV72620.1"/>
    <property type="molecule type" value="Genomic_DNA"/>
</dbReference>